<reference evidence="8" key="2">
    <citation type="submission" date="2014-02" db="EMBL/GenBank/DDBJ databases">
        <title>Intra- and inter-species comparative analysis of male and female Amblyomma americanum serine protease inhibitors (serpins).</title>
        <authorList>
            <person name="Porter L."/>
            <person name="Kim T."/>
            <person name="Radulovic Z."/>
            <person name="Braz G."/>
            <person name="Vaz I.D.S.Jr."/>
            <person name="Mulenga A."/>
        </authorList>
    </citation>
    <scope>NUCLEOTIDE SEQUENCE</scope>
</reference>
<keyword evidence="3" id="KW-0964">Secreted</keyword>
<dbReference type="InterPro" id="IPR042185">
    <property type="entry name" value="Serpin_sf_2"/>
</dbReference>
<reference evidence="8" key="1">
    <citation type="submission" date="2014-02" db="EMBL/GenBank/DDBJ databases">
        <title>Comparative bioinformatics, temporal and spatial expression analyses of Ixodes scapularis organic anion transporting polypeptides.</title>
        <authorList>
            <person name="Radulovic Z."/>
            <person name="Porter L."/>
            <person name="Kim T."/>
            <person name="Mulenga A."/>
        </authorList>
    </citation>
    <scope>NUCLEOTIDE SEQUENCE</scope>
</reference>
<dbReference type="PANTHER" id="PTHR11461:SF211">
    <property type="entry name" value="GH10112P-RELATED"/>
    <property type="match status" value="1"/>
</dbReference>
<name>A0A0E9Y1K9_AMBAM</name>
<dbReference type="Gene3D" id="3.30.497.10">
    <property type="entry name" value="Antithrombin, subunit I, domain 2"/>
    <property type="match status" value="1"/>
</dbReference>
<dbReference type="Gene3D" id="2.30.39.10">
    <property type="entry name" value="Alpha-1-antitrypsin, domain 1"/>
    <property type="match status" value="1"/>
</dbReference>
<evidence type="ECO:0000313" key="8">
    <source>
        <dbReference type="EMBL" id="JAI08808.1"/>
    </source>
</evidence>
<evidence type="ECO:0000256" key="3">
    <source>
        <dbReference type="ARBA" id="ARBA00022525"/>
    </source>
</evidence>
<evidence type="ECO:0000256" key="1">
    <source>
        <dbReference type="ARBA" id="ARBA00004613"/>
    </source>
</evidence>
<dbReference type="InterPro" id="IPR000215">
    <property type="entry name" value="Serpin_fam"/>
</dbReference>
<keyword evidence="5" id="KW-0722">Serine protease inhibitor</keyword>
<comment type="subcellular location">
    <subcellularLocation>
        <location evidence="1">Secreted</location>
    </subcellularLocation>
</comment>
<proteinExistence type="inferred from homology"/>
<evidence type="ECO:0000256" key="2">
    <source>
        <dbReference type="ARBA" id="ARBA00009500"/>
    </source>
</evidence>
<keyword evidence="4" id="KW-0646">Protease inhibitor</keyword>
<dbReference type="Pfam" id="PF00079">
    <property type="entry name" value="Serpin"/>
    <property type="match status" value="1"/>
</dbReference>
<evidence type="ECO:0000259" key="7">
    <source>
        <dbReference type="Pfam" id="PF00079"/>
    </source>
</evidence>
<dbReference type="GO" id="GO:0004867">
    <property type="term" value="F:serine-type endopeptidase inhibitor activity"/>
    <property type="evidence" value="ECO:0007669"/>
    <property type="project" value="UniProtKB-KW"/>
</dbReference>
<dbReference type="InterPro" id="IPR042178">
    <property type="entry name" value="Serpin_sf_1"/>
</dbReference>
<accession>A0A0E9Y1K9</accession>
<keyword evidence="6" id="KW-0325">Glycoprotein</keyword>
<sequence>VRRADVEVMLPVMKLKSPTVQLIPALNKMGIERVFNECSADISGMFASGKQDLWVASVLHQTVVLVDEVSTKAAALQCDVADGISIKEKFYVTSPFMFVIELNGFVLFIGSVYDPQCQ</sequence>
<dbReference type="PANTHER" id="PTHR11461">
    <property type="entry name" value="SERINE PROTEASE INHIBITOR, SERPIN"/>
    <property type="match status" value="1"/>
</dbReference>
<dbReference type="SUPFAM" id="SSF56574">
    <property type="entry name" value="Serpins"/>
    <property type="match status" value="1"/>
</dbReference>
<dbReference type="AlphaFoldDB" id="A0A0E9Y1K9"/>
<evidence type="ECO:0000256" key="5">
    <source>
        <dbReference type="ARBA" id="ARBA00022900"/>
    </source>
</evidence>
<dbReference type="InterPro" id="IPR023796">
    <property type="entry name" value="Serpin_dom"/>
</dbReference>
<feature type="non-terminal residue" evidence="8">
    <location>
        <position position="1"/>
    </location>
</feature>
<dbReference type="GO" id="GO:0005615">
    <property type="term" value="C:extracellular space"/>
    <property type="evidence" value="ECO:0007669"/>
    <property type="project" value="InterPro"/>
</dbReference>
<comment type="similarity">
    <text evidence="2">Belongs to the serpin family.</text>
</comment>
<evidence type="ECO:0000256" key="4">
    <source>
        <dbReference type="ARBA" id="ARBA00022690"/>
    </source>
</evidence>
<evidence type="ECO:0000256" key="6">
    <source>
        <dbReference type="ARBA" id="ARBA00023180"/>
    </source>
</evidence>
<feature type="domain" description="Serpin" evidence="7">
    <location>
        <begin position="4"/>
        <end position="115"/>
    </location>
</feature>
<dbReference type="InterPro" id="IPR036186">
    <property type="entry name" value="Serpin_sf"/>
</dbReference>
<dbReference type="EMBL" id="GAYW01000170">
    <property type="protein sequence ID" value="JAI08808.1"/>
    <property type="molecule type" value="Transcribed_RNA"/>
</dbReference>
<organism evidence="8">
    <name type="scientific">Amblyomma americanum</name>
    <name type="common">Lone star tick</name>
    <dbReference type="NCBI Taxonomy" id="6943"/>
    <lineage>
        <taxon>Eukaryota</taxon>
        <taxon>Metazoa</taxon>
        <taxon>Ecdysozoa</taxon>
        <taxon>Arthropoda</taxon>
        <taxon>Chelicerata</taxon>
        <taxon>Arachnida</taxon>
        <taxon>Acari</taxon>
        <taxon>Parasitiformes</taxon>
        <taxon>Ixodida</taxon>
        <taxon>Ixodoidea</taxon>
        <taxon>Ixodidae</taxon>
        <taxon>Amblyomminae</taxon>
        <taxon>Amblyomma</taxon>
    </lineage>
</organism>
<protein>
    <submittedName>
        <fullName evidence="8">Serine protease inhibitor</fullName>
    </submittedName>
</protein>